<dbReference type="AlphaFoldDB" id="A0A923S2V4"/>
<evidence type="ECO:0000313" key="1">
    <source>
        <dbReference type="EMBL" id="MBC5765859.1"/>
    </source>
</evidence>
<evidence type="ECO:0000313" key="2">
    <source>
        <dbReference type="Proteomes" id="UP000596827"/>
    </source>
</evidence>
<dbReference type="Proteomes" id="UP000596827">
    <property type="component" value="Unassembled WGS sequence"/>
</dbReference>
<name>A0A923S2V4_9BURK</name>
<dbReference type="RefSeq" id="WP_187082328.1">
    <property type="nucleotide sequence ID" value="NZ_JACORU010000005.1"/>
</dbReference>
<proteinExistence type="predicted"/>
<dbReference type="EMBL" id="JACORU010000005">
    <property type="protein sequence ID" value="MBC5765859.1"/>
    <property type="molecule type" value="Genomic_DNA"/>
</dbReference>
<keyword evidence="2" id="KW-1185">Reference proteome</keyword>
<organism evidence="1 2">
    <name type="scientific">Ramlibacter albus</name>
    <dbReference type="NCBI Taxonomy" id="2079448"/>
    <lineage>
        <taxon>Bacteria</taxon>
        <taxon>Pseudomonadati</taxon>
        <taxon>Pseudomonadota</taxon>
        <taxon>Betaproteobacteria</taxon>
        <taxon>Burkholderiales</taxon>
        <taxon>Comamonadaceae</taxon>
        <taxon>Ramlibacter</taxon>
    </lineage>
</organism>
<comment type="caution">
    <text evidence="1">The sequence shown here is derived from an EMBL/GenBank/DDBJ whole genome shotgun (WGS) entry which is preliminary data.</text>
</comment>
<reference evidence="1" key="1">
    <citation type="submission" date="2020-08" db="EMBL/GenBank/DDBJ databases">
        <title>Ramlibacter sp. GTP1 16S ribosomal RNA gene genome sequencing and assembly.</title>
        <authorList>
            <person name="Kang M."/>
        </authorList>
    </citation>
    <scope>NUCLEOTIDE SEQUENCE</scope>
    <source>
        <strain evidence="1">GTP1</strain>
    </source>
</reference>
<protein>
    <submittedName>
        <fullName evidence="1">Uncharacterized protein</fullName>
    </submittedName>
</protein>
<gene>
    <name evidence="1" type="ORF">H8R02_15430</name>
</gene>
<sequence>MNTDDTRGSRTKAIQRAFINTLRSHSIPSDWVECDVLHGRTGSGRSVIHVHFVVQRGGPMLMPHVDRLEGTFMRQLLVERPDHKLWLLGVAWVFDDAAGAPMEPGWAVSGGDRRAAAHVS</sequence>
<accession>A0A923S2V4</accession>